<keyword evidence="4" id="KW-1185">Reference proteome</keyword>
<keyword evidence="2" id="KW-0812">Transmembrane</keyword>
<dbReference type="Proteomes" id="UP000466848">
    <property type="component" value="Chromosome"/>
</dbReference>
<keyword evidence="2" id="KW-1133">Transmembrane helix</keyword>
<evidence type="ECO:0000313" key="3">
    <source>
        <dbReference type="EMBL" id="QIB69393.1"/>
    </source>
</evidence>
<proteinExistence type="predicted"/>
<dbReference type="EMBL" id="CP048649">
    <property type="protein sequence ID" value="QIB69393.1"/>
    <property type="molecule type" value="Genomic_DNA"/>
</dbReference>
<dbReference type="KEGG" id="abut:Ami103574_08660"/>
<protein>
    <recommendedName>
        <fullName evidence="5">Bypass of forespore C C-terminal domain-containing protein</fullName>
    </recommendedName>
</protein>
<feature type="transmembrane region" description="Helical" evidence="2">
    <location>
        <begin position="14"/>
        <end position="33"/>
    </location>
</feature>
<reference evidence="3 4" key="1">
    <citation type="submission" date="2020-02" db="EMBL/GenBank/DDBJ databases">
        <authorList>
            <person name="Kim Y.B."/>
            <person name="Roh S.W."/>
        </authorList>
    </citation>
    <scope>NUCLEOTIDE SEQUENCE [LARGE SCALE GENOMIC DNA]</scope>
    <source>
        <strain evidence="3 4">DSM 103574</strain>
    </source>
</reference>
<accession>A0A858BTY4</accession>
<feature type="compositionally biased region" description="Basic and acidic residues" evidence="1">
    <location>
        <begin position="55"/>
        <end position="78"/>
    </location>
</feature>
<evidence type="ECO:0000313" key="4">
    <source>
        <dbReference type="Proteomes" id="UP000466848"/>
    </source>
</evidence>
<evidence type="ECO:0000256" key="1">
    <source>
        <dbReference type="SAM" id="MobiDB-lite"/>
    </source>
</evidence>
<dbReference type="AlphaFoldDB" id="A0A858BTY4"/>
<feature type="region of interest" description="Disordered" evidence="1">
    <location>
        <begin position="39"/>
        <end position="91"/>
    </location>
</feature>
<keyword evidence="2" id="KW-0472">Membrane</keyword>
<sequence length="156" mass="17671">MFTRKKRLAERKEFYIALAAVLGVGYLMFNVLLTPETPAEGQDISANAGRTVKQSTEKVSQDSDKDPLEEEPVQKNSEEKDENPSQENQASEYYLVKEADGVIKVYQYDDSGQEQLLRTTDILFSLLGKEDQNLFSEGVVVHSEDELLELLQDFES</sequence>
<name>A0A858BTY4_9FIRM</name>
<dbReference type="RefSeq" id="WP_163066613.1">
    <property type="nucleotide sequence ID" value="NZ_CP048649.1"/>
</dbReference>
<organism evidence="3 4">
    <name type="scientific">Aminipila butyrica</name>
    <dbReference type="NCBI Taxonomy" id="433296"/>
    <lineage>
        <taxon>Bacteria</taxon>
        <taxon>Bacillati</taxon>
        <taxon>Bacillota</taxon>
        <taxon>Clostridia</taxon>
        <taxon>Peptostreptococcales</taxon>
        <taxon>Anaerovoracaceae</taxon>
        <taxon>Aminipila</taxon>
    </lineage>
</organism>
<gene>
    <name evidence="3" type="ORF">Ami103574_08660</name>
</gene>
<evidence type="ECO:0000256" key="2">
    <source>
        <dbReference type="SAM" id="Phobius"/>
    </source>
</evidence>
<evidence type="ECO:0008006" key="5">
    <source>
        <dbReference type="Google" id="ProtNLM"/>
    </source>
</evidence>